<protein>
    <submittedName>
        <fullName evidence="3">Chemotaxis protein CheW</fullName>
    </submittedName>
</protein>
<dbReference type="Pfam" id="PF01584">
    <property type="entry name" value="CheW"/>
    <property type="match status" value="1"/>
</dbReference>
<name>A0ABN6PAC1_9PROT</name>
<keyword evidence="4" id="KW-1185">Reference proteome</keyword>
<dbReference type="InterPro" id="IPR036061">
    <property type="entry name" value="CheW-like_dom_sf"/>
</dbReference>
<evidence type="ECO:0000259" key="2">
    <source>
        <dbReference type="PROSITE" id="PS50851"/>
    </source>
</evidence>
<gene>
    <name evidence="3" type="ORF">Rmf_45350</name>
</gene>
<proteinExistence type="predicted"/>
<dbReference type="PROSITE" id="PS50851">
    <property type="entry name" value="CHEW"/>
    <property type="match status" value="1"/>
</dbReference>
<reference evidence="3 4" key="1">
    <citation type="journal article" date="2016" name="Microbes Environ.">
        <title>Phylogenetically diverse aerobic anoxygenic phototrophic bacteria isolated from epilithic biofilms in Tama river, Japan.</title>
        <authorList>
            <person name="Hirose S."/>
            <person name="Matsuura K."/>
            <person name="Haruta S."/>
        </authorList>
    </citation>
    <scope>NUCLEOTIDE SEQUENCE [LARGE SCALE GENOMIC DNA]</scope>
    <source>
        <strain evidence="3 4">S08</strain>
    </source>
</reference>
<accession>A0ABN6PAC1</accession>
<evidence type="ECO:0000313" key="4">
    <source>
        <dbReference type="Proteomes" id="UP000831327"/>
    </source>
</evidence>
<dbReference type="RefSeq" id="WP_255751367.1">
    <property type="nucleotide sequence ID" value="NZ_AP025637.1"/>
</dbReference>
<evidence type="ECO:0000256" key="1">
    <source>
        <dbReference type="SAM" id="MobiDB-lite"/>
    </source>
</evidence>
<dbReference type="Gene3D" id="2.30.30.40">
    <property type="entry name" value="SH3 Domains"/>
    <property type="match status" value="1"/>
</dbReference>
<dbReference type="SMART" id="SM00260">
    <property type="entry name" value="CheW"/>
    <property type="match status" value="1"/>
</dbReference>
<dbReference type="SUPFAM" id="SSF50341">
    <property type="entry name" value="CheW-like"/>
    <property type="match status" value="1"/>
</dbReference>
<dbReference type="PANTHER" id="PTHR22617">
    <property type="entry name" value="CHEMOTAXIS SENSOR HISTIDINE KINASE-RELATED"/>
    <property type="match status" value="1"/>
</dbReference>
<dbReference type="Proteomes" id="UP000831327">
    <property type="component" value="Chromosome"/>
</dbReference>
<sequence>MEQTAAAPAGRPAPPNATRHEREEDVFLTLTVAGQSCAVPVLMVRDVLGPQAITRIPLAPPEIAGSLNLRGRIVTAVDLRLRLGLPPREAGPAPMSVVVEQAGELYSLQVDEVGEVVPLPAAGFEPNPPTLDPFWRDVSRGVHRQEHRLTIALEVDRVLAIS</sequence>
<feature type="domain" description="CheW-like" evidence="2">
    <location>
        <begin position="24"/>
        <end position="162"/>
    </location>
</feature>
<feature type="compositionally biased region" description="Low complexity" evidence="1">
    <location>
        <begin position="1"/>
        <end position="10"/>
    </location>
</feature>
<dbReference type="PANTHER" id="PTHR22617:SF23">
    <property type="entry name" value="CHEMOTAXIS PROTEIN CHEW"/>
    <property type="match status" value="1"/>
</dbReference>
<dbReference type="EMBL" id="AP025637">
    <property type="protein sequence ID" value="BDG74606.1"/>
    <property type="molecule type" value="Genomic_DNA"/>
</dbReference>
<evidence type="ECO:0000313" key="3">
    <source>
        <dbReference type="EMBL" id="BDG74606.1"/>
    </source>
</evidence>
<feature type="region of interest" description="Disordered" evidence="1">
    <location>
        <begin position="1"/>
        <end position="20"/>
    </location>
</feature>
<dbReference type="InterPro" id="IPR002545">
    <property type="entry name" value="CheW-lke_dom"/>
</dbReference>
<organism evidence="3 4">
    <name type="scientific">Roseomonas fluvialis</name>
    <dbReference type="NCBI Taxonomy" id="1750527"/>
    <lineage>
        <taxon>Bacteria</taxon>
        <taxon>Pseudomonadati</taxon>
        <taxon>Pseudomonadota</taxon>
        <taxon>Alphaproteobacteria</taxon>
        <taxon>Acetobacterales</taxon>
        <taxon>Roseomonadaceae</taxon>
        <taxon>Roseomonas</taxon>
    </lineage>
</organism>
<dbReference type="InterPro" id="IPR039315">
    <property type="entry name" value="CheW"/>
</dbReference>
<dbReference type="Gene3D" id="2.40.50.180">
    <property type="entry name" value="CheA-289, Domain 4"/>
    <property type="match status" value="1"/>
</dbReference>